<gene>
    <name evidence="4" type="ORF">TD95_004629</name>
</gene>
<proteinExistence type="inferred from homology"/>
<dbReference type="GO" id="GO:0006633">
    <property type="term" value="P:fatty acid biosynthetic process"/>
    <property type="evidence" value="ECO:0007669"/>
    <property type="project" value="TreeGrafter"/>
</dbReference>
<dbReference type="PANTHER" id="PTHR42760">
    <property type="entry name" value="SHORT-CHAIN DEHYDROGENASES/REDUCTASES FAMILY MEMBER"/>
    <property type="match status" value="1"/>
</dbReference>
<comment type="similarity">
    <text evidence="1 3">Belongs to the short-chain dehydrogenases/reductases (SDR) family.</text>
</comment>
<dbReference type="Proteomes" id="UP000033483">
    <property type="component" value="Unassembled WGS sequence"/>
</dbReference>
<dbReference type="CDD" id="cd05233">
    <property type="entry name" value="SDR_c"/>
    <property type="match status" value="1"/>
</dbReference>
<keyword evidence="2" id="KW-0521">NADP</keyword>
<dbReference type="PRINTS" id="PR00080">
    <property type="entry name" value="SDRFAMILY"/>
</dbReference>
<evidence type="ECO:0000256" key="1">
    <source>
        <dbReference type="ARBA" id="ARBA00006484"/>
    </source>
</evidence>
<dbReference type="PANTHER" id="PTHR42760:SF127">
    <property type="entry name" value="3-KETOACYL-ACYL CARRIER PROTEIN REDUCTASE-RELATED"/>
    <property type="match status" value="1"/>
</dbReference>
<dbReference type="FunFam" id="3.40.50.720:FF:000084">
    <property type="entry name" value="Short-chain dehydrogenase reductase"/>
    <property type="match status" value="1"/>
</dbReference>
<organism evidence="4 5">
    <name type="scientific">Thielaviopsis punctulata</name>
    <dbReference type="NCBI Taxonomy" id="72032"/>
    <lineage>
        <taxon>Eukaryota</taxon>
        <taxon>Fungi</taxon>
        <taxon>Dikarya</taxon>
        <taxon>Ascomycota</taxon>
        <taxon>Pezizomycotina</taxon>
        <taxon>Sordariomycetes</taxon>
        <taxon>Hypocreomycetidae</taxon>
        <taxon>Microascales</taxon>
        <taxon>Ceratocystidaceae</taxon>
        <taxon>Thielaviopsis</taxon>
    </lineage>
</organism>
<dbReference type="PRINTS" id="PR00081">
    <property type="entry name" value="GDHRDH"/>
</dbReference>
<evidence type="ECO:0000256" key="3">
    <source>
        <dbReference type="RuleBase" id="RU000363"/>
    </source>
</evidence>
<dbReference type="GO" id="GO:0016616">
    <property type="term" value="F:oxidoreductase activity, acting on the CH-OH group of donors, NAD or NADP as acceptor"/>
    <property type="evidence" value="ECO:0007669"/>
    <property type="project" value="TreeGrafter"/>
</dbReference>
<dbReference type="OrthoDB" id="417891at2759"/>
<evidence type="ECO:0000313" key="5">
    <source>
        <dbReference type="Proteomes" id="UP000033483"/>
    </source>
</evidence>
<dbReference type="PROSITE" id="PS00061">
    <property type="entry name" value="ADH_SHORT"/>
    <property type="match status" value="1"/>
</dbReference>
<dbReference type="InterPro" id="IPR036291">
    <property type="entry name" value="NAD(P)-bd_dom_sf"/>
</dbReference>
<evidence type="ECO:0000313" key="4">
    <source>
        <dbReference type="EMBL" id="KKA27721.1"/>
    </source>
</evidence>
<protein>
    <submittedName>
        <fullName evidence="4">Uncharacterized protein</fullName>
    </submittedName>
</protein>
<accession>A0A0F4ZC73</accession>
<keyword evidence="5" id="KW-1185">Reference proteome</keyword>
<sequence>MSFQNLVVVITGGAGGLGKALAVSFLEVGSRVAICDVNDERLSAVSSEWASAYPDKALAVKTDITDEESVDKFFSQISSTFGRIDMLVNNAGLVDNFDPVGTLKKSVFENIMAVNVTGTYLCSKAAINIMLEQAPSGGTIINIGSVASIRGTAVGAAYVASKHAVVGLTKNTAAFYGSKGIYSLAFLMGGMQTNINEAFTKGFNEEGMTLMKASNPGSDNLDMMVPLEDVTKYCKFFADPNMAKASNGSSVTINRNWPVA</sequence>
<dbReference type="Pfam" id="PF00106">
    <property type="entry name" value="adh_short"/>
    <property type="match status" value="1"/>
</dbReference>
<dbReference type="GO" id="GO:0048038">
    <property type="term" value="F:quinone binding"/>
    <property type="evidence" value="ECO:0007669"/>
    <property type="project" value="TreeGrafter"/>
</dbReference>
<dbReference type="InterPro" id="IPR020904">
    <property type="entry name" value="Sc_DH/Rdtase_CS"/>
</dbReference>
<dbReference type="SUPFAM" id="SSF51735">
    <property type="entry name" value="NAD(P)-binding Rossmann-fold domains"/>
    <property type="match status" value="1"/>
</dbReference>
<dbReference type="AlphaFoldDB" id="A0A0F4ZC73"/>
<evidence type="ECO:0000256" key="2">
    <source>
        <dbReference type="ARBA" id="ARBA00022857"/>
    </source>
</evidence>
<reference evidence="4 5" key="1">
    <citation type="submission" date="2015-03" db="EMBL/GenBank/DDBJ databases">
        <authorList>
            <person name="Radwan O."/>
            <person name="Al-Naeli F.A."/>
            <person name="Rendon G.A."/>
            <person name="Fields C."/>
        </authorList>
    </citation>
    <scope>NUCLEOTIDE SEQUENCE [LARGE SCALE GENOMIC DNA]</scope>
    <source>
        <strain evidence="4">CR-DP1</strain>
    </source>
</reference>
<dbReference type="Gene3D" id="3.40.50.720">
    <property type="entry name" value="NAD(P)-binding Rossmann-like Domain"/>
    <property type="match status" value="1"/>
</dbReference>
<comment type="caution">
    <text evidence="4">The sequence shown here is derived from an EMBL/GenBank/DDBJ whole genome shotgun (WGS) entry which is preliminary data.</text>
</comment>
<dbReference type="EMBL" id="LAEV01001607">
    <property type="protein sequence ID" value="KKA27721.1"/>
    <property type="molecule type" value="Genomic_DNA"/>
</dbReference>
<name>A0A0F4ZC73_9PEZI</name>
<dbReference type="InterPro" id="IPR002347">
    <property type="entry name" value="SDR_fam"/>
</dbReference>